<organism evidence="3 4">
    <name type="scientific">Rhizobium hainanense</name>
    <dbReference type="NCBI Taxonomy" id="52131"/>
    <lineage>
        <taxon>Bacteria</taxon>
        <taxon>Pseudomonadati</taxon>
        <taxon>Pseudomonadota</taxon>
        <taxon>Alphaproteobacteria</taxon>
        <taxon>Hyphomicrobiales</taxon>
        <taxon>Rhizobiaceae</taxon>
        <taxon>Rhizobium/Agrobacterium group</taxon>
        <taxon>Rhizobium</taxon>
    </lineage>
</organism>
<dbReference type="RefSeq" id="WP_075856245.1">
    <property type="nucleotide sequence ID" value="NZ_FMAC01000013.1"/>
</dbReference>
<accession>A0A1C3W7Z2</accession>
<dbReference type="OrthoDB" id="9811519at2"/>
<keyword evidence="2" id="KW-0560">Oxidoreductase</keyword>
<dbReference type="Proteomes" id="UP000186228">
    <property type="component" value="Unassembled WGS sequence"/>
</dbReference>
<dbReference type="Pfam" id="PF02615">
    <property type="entry name" value="Ldh_2"/>
    <property type="match status" value="1"/>
</dbReference>
<name>A0A1C3W7Z2_9HYPH</name>
<dbReference type="PANTHER" id="PTHR11091">
    <property type="entry name" value="OXIDOREDUCTASE-RELATED"/>
    <property type="match status" value="1"/>
</dbReference>
<gene>
    <name evidence="3" type="ORF">GA0061100_11318</name>
</gene>
<evidence type="ECO:0000256" key="1">
    <source>
        <dbReference type="ARBA" id="ARBA00006056"/>
    </source>
</evidence>
<dbReference type="EMBL" id="FMAC01000013">
    <property type="protein sequence ID" value="SCB36179.1"/>
    <property type="molecule type" value="Genomic_DNA"/>
</dbReference>
<sequence>MTEGPLKRMISREVLEDFSAALLEAGGFSPAYARQSAELLVWANLRGADSHGVLRIPRYLEMVELGIVKGDAKPKVAHEFGAIARIDGDLVPGASGMSMASDKAVELASKFGIGLCEITRTSHSGAIGYFAERIAKAGMIAIVMSASKPLMVYHGTRGEGVSTNPIAISAPTGTETDPLLFDMSTAAVALGKVMAAKDAGKPIPANWGVDAEGVATTDPAKVKAVLPMAGPKGSGLSLMIEVLVSLLGSNALIAPALAEKKDNGFNGLVIAINPQAFGLPGPVEEDIADLARAIKALPPAAGVEEVFLPGERGFIAAKKHLAVGISLAAGTAKRLAEEGARRGVPVPTELL</sequence>
<proteinExistence type="inferred from homology"/>
<keyword evidence="4" id="KW-1185">Reference proteome</keyword>
<dbReference type="InterPro" id="IPR043144">
    <property type="entry name" value="Mal/L-sulf/L-lact_DH-like_ah"/>
</dbReference>
<comment type="similarity">
    <text evidence="1">Belongs to the LDH2/MDH2 oxidoreductase family.</text>
</comment>
<protein>
    <submittedName>
        <fullName evidence="3">Ureidoglycolate dehydrogenase (NAD+)</fullName>
    </submittedName>
</protein>
<dbReference type="Gene3D" id="3.30.1370.60">
    <property type="entry name" value="Hypothetical oxidoreductase yiak, domain 2"/>
    <property type="match status" value="1"/>
</dbReference>
<dbReference type="InterPro" id="IPR036111">
    <property type="entry name" value="Mal/L-sulfo/L-lacto_DH-like_sf"/>
</dbReference>
<dbReference type="STRING" id="52131.GA0061100_11318"/>
<dbReference type="InterPro" id="IPR003767">
    <property type="entry name" value="Malate/L-lactate_DH-like"/>
</dbReference>
<dbReference type="AlphaFoldDB" id="A0A1C3W7Z2"/>
<dbReference type="GO" id="GO:0016491">
    <property type="term" value="F:oxidoreductase activity"/>
    <property type="evidence" value="ECO:0007669"/>
    <property type="project" value="UniProtKB-KW"/>
</dbReference>
<dbReference type="Gene3D" id="1.10.1530.10">
    <property type="match status" value="1"/>
</dbReference>
<evidence type="ECO:0000256" key="2">
    <source>
        <dbReference type="ARBA" id="ARBA00023002"/>
    </source>
</evidence>
<dbReference type="InterPro" id="IPR043143">
    <property type="entry name" value="Mal/L-sulf/L-lact_DH-like_NADP"/>
</dbReference>
<evidence type="ECO:0000313" key="3">
    <source>
        <dbReference type="EMBL" id="SCB36179.1"/>
    </source>
</evidence>
<evidence type="ECO:0000313" key="4">
    <source>
        <dbReference type="Proteomes" id="UP000186228"/>
    </source>
</evidence>
<reference evidence="4" key="1">
    <citation type="submission" date="2016-08" db="EMBL/GenBank/DDBJ databases">
        <authorList>
            <person name="Varghese N."/>
            <person name="Submissions Spin"/>
        </authorList>
    </citation>
    <scope>NUCLEOTIDE SEQUENCE [LARGE SCALE GENOMIC DNA]</scope>
    <source>
        <strain evidence="4">CCBAU 57015</strain>
    </source>
</reference>
<dbReference type="PANTHER" id="PTHR11091:SF0">
    <property type="entry name" value="MALATE DEHYDROGENASE"/>
    <property type="match status" value="1"/>
</dbReference>
<dbReference type="SUPFAM" id="SSF89733">
    <property type="entry name" value="L-sulfolactate dehydrogenase-like"/>
    <property type="match status" value="1"/>
</dbReference>